<evidence type="ECO:0000256" key="7">
    <source>
        <dbReference type="ARBA" id="ARBA00022723"/>
    </source>
</evidence>
<keyword evidence="8 16" id="KW-0255">Endonuclease</keyword>
<comment type="similarity">
    <text evidence="4 16 18">Belongs to the MRE11/RAD32 family.</text>
</comment>
<dbReference type="InterPro" id="IPR038487">
    <property type="entry name" value="Mre11_capping_dom"/>
</dbReference>
<dbReference type="GO" id="GO:0000724">
    <property type="term" value="P:double-strand break repair via homologous recombination"/>
    <property type="evidence" value="ECO:0007669"/>
    <property type="project" value="TreeGrafter"/>
</dbReference>
<dbReference type="InterPro" id="IPR029052">
    <property type="entry name" value="Metallo-depent_PP-like"/>
</dbReference>
<protein>
    <recommendedName>
        <fullName evidence="16">Double-strand break repair protein</fullName>
    </recommendedName>
</protein>
<evidence type="ECO:0000256" key="3">
    <source>
        <dbReference type="ARBA" id="ARBA00004286"/>
    </source>
</evidence>
<evidence type="ECO:0000256" key="13">
    <source>
        <dbReference type="ARBA" id="ARBA00023211"/>
    </source>
</evidence>
<dbReference type="Gene3D" id="3.60.21.10">
    <property type="match status" value="1"/>
</dbReference>
<evidence type="ECO:0000256" key="15">
    <source>
        <dbReference type="ARBA" id="ARBA00023254"/>
    </source>
</evidence>
<dbReference type="GO" id="GO:0008296">
    <property type="term" value="F:3'-5'-DNA exonuclease activity"/>
    <property type="evidence" value="ECO:0007669"/>
    <property type="project" value="InterPro"/>
</dbReference>
<dbReference type="GO" id="GO:0031573">
    <property type="term" value="P:mitotic intra-S DNA damage checkpoint signaling"/>
    <property type="evidence" value="ECO:0007669"/>
    <property type="project" value="TreeGrafter"/>
</dbReference>
<evidence type="ECO:0000256" key="12">
    <source>
        <dbReference type="ARBA" id="ARBA00023204"/>
    </source>
</evidence>
<keyword evidence="11 16" id="KW-0269">Exonuclease</keyword>
<dbReference type="GO" id="GO:0042138">
    <property type="term" value="P:meiotic DNA double-strand break formation"/>
    <property type="evidence" value="ECO:0007669"/>
    <property type="project" value="TreeGrafter"/>
</dbReference>
<dbReference type="AlphaFoldDB" id="A0A182PIW7"/>
<keyword evidence="10 16" id="KW-0378">Hydrolase</keyword>
<reference evidence="23" key="1">
    <citation type="submission" date="2013-03" db="EMBL/GenBank/DDBJ databases">
        <title>The Genome Sequence of Anopheles epiroticus epiroticus2.</title>
        <authorList>
            <consortium name="The Broad Institute Genomics Platform"/>
            <person name="Neafsey D.E."/>
            <person name="Howell P."/>
            <person name="Walker B."/>
            <person name="Young S.K."/>
            <person name="Zeng Q."/>
            <person name="Gargeya S."/>
            <person name="Fitzgerald M."/>
            <person name="Haas B."/>
            <person name="Abouelleil A."/>
            <person name="Allen A.W."/>
            <person name="Alvarado L."/>
            <person name="Arachchi H.M."/>
            <person name="Berlin A.M."/>
            <person name="Chapman S.B."/>
            <person name="Gainer-Dewar J."/>
            <person name="Goldberg J."/>
            <person name="Griggs A."/>
            <person name="Gujja S."/>
            <person name="Hansen M."/>
            <person name="Howarth C."/>
            <person name="Imamovic A."/>
            <person name="Ireland A."/>
            <person name="Larimer J."/>
            <person name="McCowan C."/>
            <person name="Murphy C."/>
            <person name="Pearson M."/>
            <person name="Poon T.W."/>
            <person name="Priest M."/>
            <person name="Roberts A."/>
            <person name="Saif S."/>
            <person name="Shea T."/>
            <person name="Sisk P."/>
            <person name="Sykes S."/>
            <person name="Wortman J."/>
            <person name="Nusbaum C."/>
            <person name="Birren B."/>
        </authorList>
    </citation>
    <scope>NUCLEOTIDE SEQUENCE [LARGE SCALE GENOMIC DNA]</scope>
    <source>
        <strain evidence="23">Epiroticus2</strain>
    </source>
</reference>
<comment type="subcellular location">
    <subcellularLocation>
        <location evidence="3">Chromosome</location>
    </subcellularLocation>
    <subcellularLocation>
        <location evidence="2 16">Nucleus</location>
    </subcellularLocation>
</comment>
<feature type="coiled-coil region" evidence="19">
    <location>
        <begin position="422"/>
        <end position="453"/>
    </location>
</feature>
<dbReference type="InterPro" id="IPR041796">
    <property type="entry name" value="Mre11_N"/>
</dbReference>
<feature type="active site" description="Proton donor" evidence="17">
    <location>
        <position position="133"/>
    </location>
</feature>
<keyword evidence="7" id="KW-0479">Metal-binding</keyword>
<dbReference type="NCBIfam" id="TIGR00583">
    <property type="entry name" value="mre11"/>
    <property type="match status" value="1"/>
</dbReference>
<keyword evidence="19" id="KW-0175">Coiled coil</keyword>
<evidence type="ECO:0000256" key="6">
    <source>
        <dbReference type="ARBA" id="ARBA00022722"/>
    </source>
</evidence>
<dbReference type="SMART" id="SM01347">
    <property type="entry name" value="Mre11_DNA_bind"/>
    <property type="match status" value="1"/>
</dbReference>
<proteinExistence type="inferred from homology"/>
<keyword evidence="13 16" id="KW-0464">Manganese</keyword>
<dbReference type="InterPro" id="IPR003701">
    <property type="entry name" value="Mre11"/>
</dbReference>
<dbReference type="GO" id="GO:0000014">
    <property type="term" value="F:single-stranded DNA endodeoxyribonuclease activity"/>
    <property type="evidence" value="ECO:0007669"/>
    <property type="project" value="TreeGrafter"/>
</dbReference>
<evidence type="ECO:0000256" key="14">
    <source>
        <dbReference type="ARBA" id="ARBA00023242"/>
    </source>
</evidence>
<sequence>MSENSSQSGDINPDDIIKILVATDIHLGYNEKDAVRGDDSFIAFEEVLQQALENDVDAILLGGDLFHVANPSTNTLDRCFRLLKTYTLGDKPIRLEFLSDQNDNFLESLTRTVNYEDPNINIAIPVFSIHGNHDDSGGAGLVSSMNLLSTNGYVNYFGKWTDLNKIDIRPILLKKGETKLALYGLSYMNDARLCRLLDDAKVFFEKPDEPGFFSIMVLHQNRAERGPKKYLPESSLPEFLDLIIWGHEHDCRIEPEENAAKKFFVSQPGSTVATSLSEGEAIPKCCGLLSIHKGLFRMDPIPLKSVRPFVFETIDLATVQEELALDEGNVQQRVQDFATERIEEMIERAKTQVSGYTRQPKLPLIRLRLLLTKVEQQFNAIRFGFQYHGRVANPQDMVIFKKKPKVIVKDELGKVLDKAALQEAYRNQREQQAQRAEEIVERYFREADDASQLEVLNPRSLTELCRRMVDYEDDDAGEKILKFYEDKALEFLRSQDTSGEEAIYEALAGFHAADTDLHEKVLKMLDSRSQHQDTVDPLKRFRNLDDDGVTDGNDTTTSKPTRGGARGGTRGGTRGGRGSRGGARGASKAAVAAVTTVAAGSSASRSRSQASISSMFTSQTGNSGTGSIASVAQRTSSRKPVAQKVRQMDFDSDDE</sequence>
<dbReference type="InterPro" id="IPR007281">
    <property type="entry name" value="Mre11_DNA-bd"/>
</dbReference>
<evidence type="ECO:0000256" key="10">
    <source>
        <dbReference type="ARBA" id="ARBA00022801"/>
    </source>
</evidence>
<dbReference type="Gene3D" id="3.30.110.110">
    <property type="entry name" value="Mre11, capping domain"/>
    <property type="match status" value="1"/>
</dbReference>
<dbReference type="Pfam" id="PF04152">
    <property type="entry name" value="Mre11_DNA_bind"/>
    <property type="match status" value="1"/>
</dbReference>
<dbReference type="GO" id="GO:0006303">
    <property type="term" value="P:double-strand break repair via nonhomologous end joining"/>
    <property type="evidence" value="ECO:0007669"/>
    <property type="project" value="TreeGrafter"/>
</dbReference>
<dbReference type="PANTHER" id="PTHR10139:SF1">
    <property type="entry name" value="DOUBLE-STRAND BREAK REPAIR PROTEIN MRE11"/>
    <property type="match status" value="1"/>
</dbReference>
<dbReference type="SUPFAM" id="SSF56300">
    <property type="entry name" value="Metallo-dependent phosphatases"/>
    <property type="match status" value="1"/>
</dbReference>
<evidence type="ECO:0000256" key="20">
    <source>
        <dbReference type="SAM" id="MobiDB-lite"/>
    </source>
</evidence>
<feature type="domain" description="Mre11 DNA-binding" evidence="21">
    <location>
        <begin position="296"/>
        <end position="468"/>
    </location>
</feature>
<keyword evidence="9 16" id="KW-0227">DNA damage</keyword>
<dbReference type="GO" id="GO:0007095">
    <property type="term" value="P:mitotic G2 DNA damage checkpoint signaling"/>
    <property type="evidence" value="ECO:0007669"/>
    <property type="project" value="TreeGrafter"/>
</dbReference>
<evidence type="ECO:0000256" key="19">
    <source>
        <dbReference type="SAM" id="Coils"/>
    </source>
</evidence>
<dbReference type="GO" id="GO:0000723">
    <property type="term" value="P:telomere maintenance"/>
    <property type="evidence" value="ECO:0007669"/>
    <property type="project" value="TreeGrafter"/>
</dbReference>
<feature type="compositionally biased region" description="Basic and acidic residues" evidence="20">
    <location>
        <begin position="528"/>
        <end position="545"/>
    </location>
</feature>
<dbReference type="VEuPathDB" id="VectorBase:AEPI006880"/>
<dbReference type="Proteomes" id="UP000075885">
    <property type="component" value="Unassembled WGS sequence"/>
</dbReference>
<feature type="compositionally biased region" description="Gly residues" evidence="20">
    <location>
        <begin position="564"/>
        <end position="584"/>
    </location>
</feature>
<feature type="compositionally biased region" description="Low complexity" evidence="20">
    <location>
        <begin position="585"/>
        <end position="614"/>
    </location>
</feature>
<evidence type="ECO:0000256" key="1">
    <source>
        <dbReference type="ARBA" id="ARBA00001936"/>
    </source>
</evidence>
<name>A0A182PIW7_9DIPT</name>
<dbReference type="GO" id="GO:0097552">
    <property type="term" value="P:mitochondrial double-strand break repair via homologous recombination"/>
    <property type="evidence" value="ECO:0007669"/>
    <property type="project" value="TreeGrafter"/>
</dbReference>
<evidence type="ECO:0000256" key="11">
    <source>
        <dbReference type="ARBA" id="ARBA00022839"/>
    </source>
</evidence>
<dbReference type="CDD" id="cd00840">
    <property type="entry name" value="MPP_Mre11_N"/>
    <property type="match status" value="1"/>
</dbReference>
<feature type="region of interest" description="Disordered" evidence="20">
    <location>
        <begin position="528"/>
        <end position="655"/>
    </location>
</feature>
<keyword evidence="15 16" id="KW-0469">Meiosis</keyword>
<evidence type="ECO:0000256" key="2">
    <source>
        <dbReference type="ARBA" id="ARBA00004123"/>
    </source>
</evidence>
<evidence type="ECO:0000256" key="8">
    <source>
        <dbReference type="ARBA" id="ARBA00022759"/>
    </source>
</evidence>
<keyword evidence="6 16" id="KW-0540">Nuclease</keyword>
<dbReference type="PIRSF" id="PIRSF000882">
    <property type="entry name" value="DSB_repair_MRE11"/>
    <property type="match status" value="1"/>
</dbReference>
<dbReference type="GO" id="GO:0035861">
    <property type="term" value="C:site of double-strand break"/>
    <property type="evidence" value="ECO:0007669"/>
    <property type="project" value="TreeGrafter"/>
</dbReference>
<evidence type="ECO:0000259" key="21">
    <source>
        <dbReference type="SMART" id="SM01347"/>
    </source>
</evidence>
<keyword evidence="12 16" id="KW-0234">DNA repair</keyword>
<evidence type="ECO:0000313" key="22">
    <source>
        <dbReference type="EnsemblMetazoa" id="AEPI006880-PA"/>
    </source>
</evidence>
<accession>A0A182PIW7</accession>
<evidence type="ECO:0000256" key="5">
    <source>
        <dbReference type="ARBA" id="ARBA00022454"/>
    </source>
</evidence>
<comment type="cofactor">
    <cofactor evidence="1 16">
        <name>Mn(2+)</name>
        <dbReference type="ChEBI" id="CHEBI:29035"/>
    </cofactor>
</comment>
<feature type="compositionally biased region" description="Low complexity" evidence="20">
    <location>
        <begin position="550"/>
        <end position="563"/>
    </location>
</feature>
<evidence type="ECO:0000256" key="9">
    <source>
        <dbReference type="ARBA" id="ARBA00022763"/>
    </source>
</evidence>
<keyword evidence="5" id="KW-0158">Chromosome</keyword>
<dbReference type="STRING" id="199890.A0A182PIW7"/>
<reference evidence="22" key="2">
    <citation type="submission" date="2020-05" db="UniProtKB">
        <authorList>
            <consortium name="EnsemblMetazoa"/>
        </authorList>
    </citation>
    <scope>IDENTIFICATION</scope>
    <source>
        <strain evidence="22">Epiroticus2</strain>
    </source>
</reference>
<dbReference type="GO" id="GO:0030870">
    <property type="term" value="C:Mre11 complex"/>
    <property type="evidence" value="ECO:0007669"/>
    <property type="project" value="UniProtKB-UniRule"/>
</dbReference>
<dbReference type="PANTHER" id="PTHR10139">
    <property type="entry name" value="DOUBLE-STRAND BREAK REPAIR PROTEIN MRE11"/>
    <property type="match status" value="1"/>
</dbReference>
<evidence type="ECO:0000256" key="18">
    <source>
        <dbReference type="RuleBase" id="RU003447"/>
    </source>
</evidence>
<evidence type="ECO:0000256" key="4">
    <source>
        <dbReference type="ARBA" id="ARBA00009028"/>
    </source>
</evidence>
<dbReference type="GO" id="GO:0030145">
    <property type="term" value="F:manganese ion binding"/>
    <property type="evidence" value="ECO:0007669"/>
    <property type="project" value="UniProtKB-UniRule"/>
</dbReference>
<organism evidence="22 23">
    <name type="scientific">Anopheles epiroticus</name>
    <dbReference type="NCBI Taxonomy" id="199890"/>
    <lineage>
        <taxon>Eukaryota</taxon>
        <taxon>Metazoa</taxon>
        <taxon>Ecdysozoa</taxon>
        <taxon>Arthropoda</taxon>
        <taxon>Hexapoda</taxon>
        <taxon>Insecta</taxon>
        <taxon>Pterygota</taxon>
        <taxon>Neoptera</taxon>
        <taxon>Endopterygota</taxon>
        <taxon>Diptera</taxon>
        <taxon>Nematocera</taxon>
        <taxon>Culicoidea</taxon>
        <taxon>Culicidae</taxon>
        <taxon>Anophelinae</taxon>
        <taxon>Anopheles</taxon>
    </lineage>
</organism>
<dbReference type="InterPro" id="IPR004843">
    <property type="entry name" value="Calcineurin-like_PHP"/>
</dbReference>
<dbReference type="FunFam" id="3.30.110.110:FF:000004">
    <property type="entry name" value="Double-strand break repair protein"/>
    <property type="match status" value="1"/>
</dbReference>
<dbReference type="EnsemblMetazoa" id="AEPI006880-RA">
    <property type="protein sequence ID" value="AEPI006880-PA"/>
    <property type="gene ID" value="AEPI006880"/>
</dbReference>
<evidence type="ECO:0000256" key="16">
    <source>
        <dbReference type="PIRNR" id="PIRNR000882"/>
    </source>
</evidence>
<keyword evidence="14 16" id="KW-0539">Nucleus</keyword>
<dbReference type="Pfam" id="PF00149">
    <property type="entry name" value="Metallophos"/>
    <property type="match status" value="1"/>
</dbReference>
<dbReference type="FunFam" id="3.60.21.10:FF:000011">
    <property type="entry name" value="Double-strand break repair protein"/>
    <property type="match status" value="1"/>
</dbReference>
<evidence type="ECO:0000313" key="23">
    <source>
        <dbReference type="Proteomes" id="UP000075885"/>
    </source>
</evidence>
<evidence type="ECO:0000256" key="17">
    <source>
        <dbReference type="PIRSR" id="PIRSR000882-1"/>
    </source>
</evidence>
<keyword evidence="23" id="KW-1185">Reference proteome</keyword>
<feature type="compositionally biased region" description="Polar residues" evidence="20">
    <location>
        <begin position="615"/>
        <end position="635"/>
    </location>
</feature>
<comment type="function">
    <text evidence="16">Core component of the MRN complex, which plays a central role in double-strand break (DSB) repair, DNA recombination, maintenance of telomere integrity and meiosis. The MRN complex is involved in the repair of DNA double-strand breaks (DSBs) via homologous recombination (HR), an error-free mechanism which primarily occurs during S and G2 phases. The complex (1) mediates the end resection of damaged DNA, which generates proper single-stranded DNA, a key initial steps in HR, and is (2) required for the recruitment of other repair factors and efficient activation of ATM and ATR upon DNA damage. Within the MRN complex, MRE11 possesses both single-strand endonuclease activity and double-strand-specific 3'-5' exonuclease activity. MRE11 first endonucleolytically cleaves the 5' strand at DNA DSB ends to prevent non-homologous end joining (NHEJ) and licence HR. It then generates a single-stranded DNA gap via 3' to 5' exonucleolytic degradation, which is required for single-strand invasion and recombination.</text>
</comment>